<keyword evidence="1" id="KW-1133">Transmembrane helix</keyword>
<dbReference type="AlphaFoldDB" id="A0A8J2XN88"/>
<accession>A0A8J2XN88</accession>
<protein>
    <recommendedName>
        <fullName evidence="4">Seryl-tRNA synthetase</fullName>
    </recommendedName>
</protein>
<sequence length="120" mass="13847">MVKAYNMKTRKIIYFLSVLLFLFSFRGYSRGPSDRSTPVTLPSREALANMTEEQKQALVEQMNERVEYIKSMDKSALTKDERKELRTELKGMRKESRQVSGVYISVGALIIIILLLILII</sequence>
<evidence type="ECO:0000256" key="1">
    <source>
        <dbReference type="SAM" id="Phobius"/>
    </source>
</evidence>
<evidence type="ECO:0000313" key="3">
    <source>
        <dbReference type="Proteomes" id="UP000607559"/>
    </source>
</evidence>
<gene>
    <name evidence="2" type="ORF">GCM10011511_02360</name>
</gene>
<evidence type="ECO:0000313" key="2">
    <source>
        <dbReference type="EMBL" id="GGA82873.1"/>
    </source>
</evidence>
<evidence type="ECO:0008006" key="4">
    <source>
        <dbReference type="Google" id="ProtNLM"/>
    </source>
</evidence>
<proteinExistence type="predicted"/>
<dbReference type="EMBL" id="BMJC01000001">
    <property type="protein sequence ID" value="GGA82873.1"/>
    <property type="molecule type" value="Genomic_DNA"/>
</dbReference>
<feature type="transmembrane region" description="Helical" evidence="1">
    <location>
        <begin position="100"/>
        <end position="119"/>
    </location>
</feature>
<comment type="caution">
    <text evidence="2">The sequence shown here is derived from an EMBL/GenBank/DDBJ whole genome shotgun (WGS) entry which is preliminary data.</text>
</comment>
<keyword evidence="3" id="KW-1185">Reference proteome</keyword>
<keyword evidence="1" id="KW-0812">Transmembrane</keyword>
<organism evidence="2 3">
    <name type="scientific">Puia dinghuensis</name>
    <dbReference type="NCBI Taxonomy" id="1792502"/>
    <lineage>
        <taxon>Bacteria</taxon>
        <taxon>Pseudomonadati</taxon>
        <taxon>Bacteroidota</taxon>
        <taxon>Chitinophagia</taxon>
        <taxon>Chitinophagales</taxon>
        <taxon>Chitinophagaceae</taxon>
        <taxon>Puia</taxon>
    </lineage>
</organism>
<reference evidence="2" key="1">
    <citation type="journal article" date="2014" name="Int. J. Syst. Evol. Microbiol.">
        <title>Complete genome sequence of Corynebacterium casei LMG S-19264T (=DSM 44701T), isolated from a smear-ripened cheese.</title>
        <authorList>
            <consortium name="US DOE Joint Genome Institute (JGI-PGF)"/>
            <person name="Walter F."/>
            <person name="Albersmeier A."/>
            <person name="Kalinowski J."/>
            <person name="Ruckert C."/>
        </authorList>
    </citation>
    <scope>NUCLEOTIDE SEQUENCE</scope>
    <source>
        <strain evidence="2">CGMCC 1.15448</strain>
    </source>
</reference>
<feature type="transmembrane region" description="Helical" evidence="1">
    <location>
        <begin position="12"/>
        <end position="29"/>
    </location>
</feature>
<keyword evidence="1" id="KW-0472">Membrane</keyword>
<name>A0A8J2XN88_9BACT</name>
<reference evidence="2" key="2">
    <citation type="submission" date="2020-09" db="EMBL/GenBank/DDBJ databases">
        <authorList>
            <person name="Sun Q."/>
            <person name="Zhou Y."/>
        </authorList>
    </citation>
    <scope>NUCLEOTIDE SEQUENCE</scope>
    <source>
        <strain evidence="2">CGMCC 1.15448</strain>
    </source>
</reference>
<dbReference type="Proteomes" id="UP000607559">
    <property type="component" value="Unassembled WGS sequence"/>
</dbReference>